<proteinExistence type="predicted"/>
<protein>
    <submittedName>
        <fullName evidence="3">Uncharacterized protein</fullName>
    </submittedName>
</protein>
<feature type="transmembrane region" description="Helical" evidence="2">
    <location>
        <begin position="711"/>
        <end position="734"/>
    </location>
</feature>
<comment type="caution">
    <text evidence="3">The sequence shown here is derived from an EMBL/GenBank/DDBJ whole genome shotgun (WGS) entry which is preliminary data.</text>
</comment>
<keyword evidence="2" id="KW-0472">Membrane</keyword>
<keyword evidence="2" id="KW-0812">Transmembrane</keyword>
<sequence>MGVCWAAGSTTAEDEQWASLSTDTYRSYRELLQASGAAAGTPQLEAQAKNTVDGTLNLPDPATGPKPEAVWNQFAAKAEEALPNATVKAVKAVNAVYQNVDLSRLMDRVLALSRTNILGAFPGTNPFGFQADPNMFCLFAVPVTRHLDGAGAPAGAPSAAAADPLSSFVAANQAGAASAAGGAPPASPLDAYLGGGALGALSNLPATAGLNSFAATQRARSVPGVTAAPVLSSHFKSYLQGGFSTPSGGISIKNLSVLNPFDPNAKPINLRFSAERPSFNLPQGGIPGLPQPGTAGAGPGGAAPGGGAPGGVPGGVPGGAGADALAAQGQLPSGASLQGPGGGGSGSPVISAVAFDGLLSDCTVILGSQPHDDGTFDRTNTFTTLVSNGAWSVPSADAARRADQVAYIVPAAKGNTYPPIDPSAGSPGFCYDTGLLLPAFNPLAVELPAGALPSGAVLAATPLSTLLVFGQPIGLTQATLQRALGIDAGIDVTTFNALADSISNPSGAGTAVLKQHVMISNAVTVGATVMNNNSASYASFAILMDQTLARQVLSAGSSNNSATAGRRLLDGSSPDPNPPLNAASAPALAAAFKAANSAAASYPDPGIRAGLWANAGEWLLLAAAAATANVNQAALAAGSAADVEKTSYIAQTKLAEALLALRRGDVTLDQFKGATSPEAVQQWLAATQLPGSLGASQAATAGSAGPPRSTIIAAAVVPTVVVLALVLGLVAFLLHRRGAASRNVDDSGVLPSGGSHSNKFWWRSPLWGRGDSGSTPSGSGFPAPKDRGGRSRA</sequence>
<organism evidence="3 4">
    <name type="scientific">Elliptochloris bilobata</name>
    <dbReference type="NCBI Taxonomy" id="381761"/>
    <lineage>
        <taxon>Eukaryota</taxon>
        <taxon>Viridiplantae</taxon>
        <taxon>Chlorophyta</taxon>
        <taxon>core chlorophytes</taxon>
        <taxon>Trebouxiophyceae</taxon>
        <taxon>Trebouxiophyceae incertae sedis</taxon>
        <taxon>Elliptochloris clade</taxon>
        <taxon>Elliptochloris</taxon>
    </lineage>
</organism>
<feature type="compositionally biased region" description="Basic and acidic residues" evidence="1">
    <location>
        <begin position="784"/>
        <end position="793"/>
    </location>
</feature>
<evidence type="ECO:0000313" key="3">
    <source>
        <dbReference type="EMBL" id="KAK9828062.1"/>
    </source>
</evidence>
<gene>
    <name evidence="3" type="ORF">WJX81_007140</name>
</gene>
<feature type="region of interest" description="Disordered" evidence="1">
    <location>
        <begin position="771"/>
        <end position="793"/>
    </location>
</feature>
<accession>A0AAW1R464</accession>
<evidence type="ECO:0000256" key="2">
    <source>
        <dbReference type="SAM" id="Phobius"/>
    </source>
</evidence>
<dbReference type="AlphaFoldDB" id="A0AAW1R464"/>
<evidence type="ECO:0000256" key="1">
    <source>
        <dbReference type="SAM" id="MobiDB-lite"/>
    </source>
</evidence>
<feature type="compositionally biased region" description="Gly residues" evidence="1">
    <location>
        <begin position="295"/>
        <end position="321"/>
    </location>
</feature>
<feature type="region of interest" description="Disordered" evidence="1">
    <location>
        <begin position="279"/>
        <end position="324"/>
    </location>
</feature>
<dbReference type="EMBL" id="JALJOU010000053">
    <property type="protein sequence ID" value="KAK9828062.1"/>
    <property type="molecule type" value="Genomic_DNA"/>
</dbReference>
<keyword evidence="4" id="KW-1185">Reference proteome</keyword>
<reference evidence="3 4" key="1">
    <citation type="journal article" date="2024" name="Nat. Commun.">
        <title>Phylogenomics reveals the evolutionary origins of lichenization in chlorophyte algae.</title>
        <authorList>
            <person name="Puginier C."/>
            <person name="Libourel C."/>
            <person name="Otte J."/>
            <person name="Skaloud P."/>
            <person name="Haon M."/>
            <person name="Grisel S."/>
            <person name="Petersen M."/>
            <person name="Berrin J.G."/>
            <person name="Delaux P.M."/>
            <person name="Dal Grande F."/>
            <person name="Keller J."/>
        </authorList>
    </citation>
    <scope>NUCLEOTIDE SEQUENCE [LARGE SCALE GENOMIC DNA]</scope>
    <source>
        <strain evidence="3 4">SAG 245.80</strain>
    </source>
</reference>
<dbReference type="Proteomes" id="UP001445335">
    <property type="component" value="Unassembled WGS sequence"/>
</dbReference>
<evidence type="ECO:0000313" key="4">
    <source>
        <dbReference type="Proteomes" id="UP001445335"/>
    </source>
</evidence>
<keyword evidence="2" id="KW-1133">Transmembrane helix</keyword>
<name>A0AAW1R464_9CHLO</name>